<dbReference type="InterPro" id="IPR012296">
    <property type="entry name" value="Nuclease_put_TT1808"/>
</dbReference>
<protein>
    <submittedName>
        <fullName evidence="2">Uma2 family endonuclease</fullName>
    </submittedName>
</protein>
<evidence type="ECO:0000313" key="2">
    <source>
        <dbReference type="EMBL" id="MEJ2888814.1"/>
    </source>
</evidence>
<gene>
    <name evidence="2" type="ORF">WCD41_20310</name>
</gene>
<reference evidence="2 3" key="1">
    <citation type="submission" date="2024-03" db="EMBL/GenBank/DDBJ databases">
        <title>Actinomycetospora sp. OC33-EN06, a novel actinomycete isolated from wild orchid (Aerides multiflora).</title>
        <authorList>
            <person name="Suriyachadkun C."/>
        </authorList>
    </citation>
    <scope>NUCLEOTIDE SEQUENCE [LARGE SCALE GENOMIC DNA]</scope>
    <source>
        <strain evidence="2 3">OC33-EN06</strain>
    </source>
</reference>
<dbReference type="RefSeq" id="WP_337715714.1">
    <property type="nucleotide sequence ID" value="NZ_JBBEGL010000005.1"/>
</dbReference>
<dbReference type="EMBL" id="JBBEGL010000005">
    <property type="protein sequence ID" value="MEJ2888814.1"/>
    <property type="molecule type" value="Genomic_DNA"/>
</dbReference>
<dbReference type="Pfam" id="PF05685">
    <property type="entry name" value="Uma2"/>
    <property type="match status" value="1"/>
</dbReference>
<keyword evidence="2" id="KW-0378">Hydrolase</keyword>
<dbReference type="InterPro" id="IPR011335">
    <property type="entry name" value="Restrct_endonuc-II-like"/>
</dbReference>
<proteinExistence type="predicted"/>
<evidence type="ECO:0000313" key="3">
    <source>
        <dbReference type="Proteomes" id="UP001370100"/>
    </source>
</evidence>
<dbReference type="GO" id="GO:0004519">
    <property type="term" value="F:endonuclease activity"/>
    <property type="evidence" value="ECO:0007669"/>
    <property type="project" value="UniProtKB-KW"/>
</dbReference>
<dbReference type="PANTHER" id="PTHR34107">
    <property type="entry name" value="SLL0198 PROTEIN-RELATED"/>
    <property type="match status" value="1"/>
</dbReference>
<sequence>MTTDPWPTRLLDLDEFRALPDDDRRSELVEGVLSVTPPPSVRHQRIADRLARAVDDALPVEHCAVTAVGIVLEGGPTPTVRVPDVVVVRHDAVDDRPDLDASDVLAVVEVLSPGSRRRDRMVKLAEYAEAGIPRYAIVDPGPPVVLTAFALDGGRYGEGAEHRGRTVVDLGCPIPVDLATLAG</sequence>
<keyword evidence="2" id="KW-0255">Endonuclease</keyword>
<dbReference type="PANTHER" id="PTHR34107:SF2">
    <property type="entry name" value="SLL0888 PROTEIN"/>
    <property type="match status" value="1"/>
</dbReference>
<evidence type="ECO:0000259" key="1">
    <source>
        <dbReference type="Pfam" id="PF05685"/>
    </source>
</evidence>
<feature type="domain" description="Putative restriction endonuclease" evidence="1">
    <location>
        <begin position="14"/>
        <end position="156"/>
    </location>
</feature>
<name>A0ABU8N8S8_9PSEU</name>
<keyword evidence="2" id="KW-0540">Nuclease</keyword>
<accession>A0ABU8N8S8</accession>
<keyword evidence="3" id="KW-1185">Reference proteome</keyword>
<organism evidence="2 3">
    <name type="scientific">Actinomycetospora aeridis</name>
    <dbReference type="NCBI Taxonomy" id="3129231"/>
    <lineage>
        <taxon>Bacteria</taxon>
        <taxon>Bacillati</taxon>
        <taxon>Actinomycetota</taxon>
        <taxon>Actinomycetes</taxon>
        <taxon>Pseudonocardiales</taxon>
        <taxon>Pseudonocardiaceae</taxon>
        <taxon>Actinomycetospora</taxon>
    </lineage>
</organism>
<dbReference type="CDD" id="cd06260">
    <property type="entry name" value="DUF820-like"/>
    <property type="match status" value="1"/>
</dbReference>
<dbReference type="Proteomes" id="UP001370100">
    <property type="component" value="Unassembled WGS sequence"/>
</dbReference>
<dbReference type="InterPro" id="IPR008538">
    <property type="entry name" value="Uma2"/>
</dbReference>
<comment type="caution">
    <text evidence="2">The sequence shown here is derived from an EMBL/GenBank/DDBJ whole genome shotgun (WGS) entry which is preliminary data.</text>
</comment>
<dbReference type="Gene3D" id="3.90.1570.10">
    <property type="entry name" value="tt1808, chain A"/>
    <property type="match status" value="1"/>
</dbReference>
<dbReference type="SUPFAM" id="SSF52980">
    <property type="entry name" value="Restriction endonuclease-like"/>
    <property type="match status" value="1"/>
</dbReference>